<name>A0A8S3XG58_PARAO</name>
<sequence length="197" mass="22521">MLHQVNSYVCSFKSVLKALPQDGDNNYKIVINADRRSTHEYPGRYNVPSTNEVAVVLVDQEYDAVQLWEKYKEKFAEDFLWNISHNDEGAFNDNFRDFTINLCLLALQEDLTVVGGKSLYEYGLPTPTSVEEVTNREYSAEIGYNSMELLATLENGVPMMTAEQRSVYDRVCESVQNNLGTIWFLDATKVRKTYSDA</sequence>
<evidence type="ECO:0000313" key="1">
    <source>
        <dbReference type="EMBL" id="CAG5023332.1"/>
    </source>
</evidence>
<keyword evidence="2" id="KW-1185">Reference proteome</keyword>
<protein>
    <submittedName>
        <fullName evidence="1">(apollo) hypothetical protein</fullName>
    </submittedName>
</protein>
<dbReference type="Proteomes" id="UP000691718">
    <property type="component" value="Unassembled WGS sequence"/>
</dbReference>
<organism evidence="1 2">
    <name type="scientific">Parnassius apollo</name>
    <name type="common">Apollo butterfly</name>
    <name type="synonym">Papilio apollo</name>
    <dbReference type="NCBI Taxonomy" id="110799"/>
    <lineage>
        <taxon>Eukaryota</taxon>
        <taxon>Metazoa</taxon>
        <taxon>Ecdysozoa</taxon>
        <taxon>Arthropoda</taxon>
        <taxon>Hexapoda</taxon>
        <taxon>Insecta</taxon>
        <taxon>Pterygota</taxon>
        <taxon>Neoptera</taxon>
        <taxon>Endopterygota</taxon>
        <taxon>Lepidoptera</taxon>
        <taxon>Glossata</taxon>
        <taxon>Ditrysia</taxon>
        <taxon>Papilionoidea</taxon>
        <taxon>Papilionidae</taxon>
        <taxon>Parnassiinae</taxon>
        <taxon>Parnassini</taxon>
        <taxon>Parnassius</taxon>
        <taxon>Parnassius</taxon>
    </lineage>
</organism>
<dbReference type="OrthoDB" id="272985at2759"/>
<dbReference type="AlphaFoldDB" id="A0A8S3XG58"/>
<evidence type="ECO:0000313" key="2">
    <source>
        <dbReference type="Proteomes" id="UP000691718"/>
    </source>
</evidence>
<accession>A0A8S3XG58</accession>
<gene>
    <name evidence="1" type="ORF">PAPOLLO_LOCUS17920</name>
</gene>
<comment type="caution">
    <text evidence="1">The sequence shown here is derived from an EMBL/GenBank/DDBJ whole genome shotgun (WGS) entry which is preliminary data.</text>
</comment>
<proteinExistence type="predicted"/>
<dbReference type="EMBL" id="CAJQZP010001153">
    <property type="protein sequence ID" value="CAG5023332.1"/>
    <property type="molecule type" value="Genomic_DNA"/>
</dbReference>
<reference evidence="1" key="1">
    <citation type="submission" date="2021-04" db="EMBL/GenBank/DDBJ databases">
        <authorList>
            <person name="Tunstrom K."/>
        </authorList>
    </citation>
    <scope>NUCLEOTIDE SEQUENCE</scope>
</reference>